<reference evidence="1 2" key="1">
    <citation type="submission" date="2019-01" db="EMBL/GenBank/DDBJ databases">
        <title>Flavobacterium sp. nov. isolated from arctic soil.</title>
        <authorList>
            <person name="Kim D.-U."/>
        </authorList>
    </citation>
    <scope>NUCLEOTIDE SEQUENCE [LARGE SCALE GENOMIC DNA]</scope>
    <source>
        <strain evidence="1 2">Kopri-42</strain>
    </source>
</reference>
<comment type="caution">
    <text evidence="1">The sequence shown here is derived from an EMBL/GenBank/DDBJ whole genome shotgun (WGS) entry which is preliminary data.</text>
</comment>
<dbReference type="EMBL" id="QNVY02000002">
    <property type="protein sequence ID" value="RYJ52335.1"/>
    <property type="molecule type" value="Genomic_DNA"/>
</dbReference>
<protein>
    <recommendedName>
        <fullName evidence="3">Lipoprotein</fullName>
    </recommendedName>
</protein>
<accession>A0A482THW6</accession>
<evidence type="ECO:0008006" key="3">
    <source>
        <dbReference type="Google" id="ProtNLM"/>
    </source>
</evidence>
<proteinExistence type="predicted"/>
<dbReference type="AlphaFoldDB" id="A0A482THW6"/>
<dbReference type="OrthoDB" id="1360313at2"/>
<evidence type="ECO:0000313" key="1">
    <source>
        <dbReference type="EMBL" id="RYJ52335.1"/>
    </source>
</evidence>
<dbReference type="RefSeq" id="WP_113665610.1">
    <property type="nucleotide sequence ID" value="NZ_QNVY02000002.1"/>
</dbReference>
<name>A0A482THW6_9FLAO</name>
<dbReference type="Proteomes" id="UP000253235">
    <property type="component" value="Unassembled WGS sequence"/>
</dbReference>
<keyword evidence="2" id="KW-1185">Reference proteome</keyword>
<sequence>MNKLKLLFFVFILISCSRNEKIIEGDLAFKSIDLFNYYNLDQKSIDEWEKVLIGTRQIKNPSADDVFILNYFDALKKHKVIKSPSIKLKTKDSIIRVYLSENDYQKVKNYNSNDLISNNRKVSLKMNIETRGKEIYYCKELIYIKEVHGETYNSK</sequence>
<evidence type="ECO:0000313" key="2">
    <source>
        <dbReference type="Proteomes" id="UP000253235"/>
    </source>
</evidence>
<dbReference type="PROSITE" id="PS51257">
    <property type="entry name" value="PROKAR_LIPOPROTEIN"/>
    <property type="match status" value="1"/>
</dbReference>
<gene>
    <name evidence="1" type="ORF">DR871_008910</name>
</gene>
<organism evidence="1 2">
    <name type="scientific">Flavobacterium petrolei</name>
    <dbReference type="NCBI Taxonomy" id="2259594"/>
    <lineage>
        <taxon>Bacteria</taxon>
        <taxon>Pseudomonadati</taxon>
        <taxon>Bacteroidota</taxon>
        <taxon>Flavobacteriia</taxon>
        <taxon>Flavobacteriales</taxon>
        <taxon>Flavobacteriaceae</taxon>
        <taxon>Flavobacterium</taxon>
    </lineage>
</organism>